<reference evidence="2" key="1">
    <citation type="submission" date="2022-11" db="EMBL/GenBank/DDBJ databases">
        <authorList>
            <person name="Morgan W.R."/>
            <person name="Tartar A."/>
        </authorList>
    </citation>
    <scope>NUCLEOTIDE SEQUENCE</scope>
    <source>
        <strain evidence="2">ARSEF 373</strain>
    </source>
</reference>
<keyword evidence="1" id="KW-0732">Signal</keyword>
<dbReference type="EMBL" id="DAKRPA010000193">
    <property type="protein sequence ID" value="DAZ95715.1"/>
    <property type="molecule type" value="Genomic_DNA"/>
</dbReference>
<dbReference type="Proteomes" id="UP001146120">
    <property type="component" value="Unassembled WGS sequence"/>
</dbReference>
<protein>
    <recommendedName>
        <fullName evidence="4">Secreted protein</fullName>
    </recommendedName>
</protein>
<dbReference type="AlphaFoldDB" id="A0AAV2YNQ2"/>
<reference evidence="2" key="2">
    <citation type="journal article" date="2023" name="Microbiol Resour">
        <title>Decontamination and Annotation of the Draft Genome Sequence of the Oomycete Lagenidium giganteum ARSEF 373.</title>
        <authorList>
            <person name="Morgan W.R."/>
            <person name="Tartar A."/>
        </authorList>
    </citation>
    <scope>NUCLEOTIDE SEQUENCE</scope>
    <source>
        <strain evidence="2">ARSEF 373</strain>
    </source>
</reference>
<organism evidence="2 3">
    <name type="scientific">Lagenidium giganteum</name>
    <dbReference type="NCBI Taxonomy" id="4803"/>
    <lineage>
        <taxon>Eukaryota</taxon>
        <taxon>Sar</taxon>
        <taxon>Stramenopiles</taxon>
        <taxon>Oomycota</taxon>
        <taxon>Peronosporomycetes</taxon>
        <taxon>Pythiales</taxon>
        <taxon>Pythiaceae</taxon>
    </lineage>
</organism>
<name>A0AAV2YNQ2_9STRA</name>
<sequence length="74" mass="8366">MMNRIATIAMLLTIRGCRAMWFARLKPAIPTAISQALFSNAGLSTSQKRWQTNMVPTASSWMVQHTTKEIWTPN</sequence>
<evidence type="ECO:0000256" key="1">
    <source>
        <dbReference type="SAM" id="SignalP"/>
    </source>
</evidence>
<feature type="signal peptide" evidence="1">
    <location>
        <begin position="1"/>
        <end position="19"/>
    </location>
</feature>
<comment type="caution">
    <text evidence="2">The sequence shown here is derived from an EMBL/GenBank/DDBJ whole genome shotgun (WGS) entry which is preliminary data.</text>
</comment>
<keyword evidence="3" id="KW-1185">Reference proteome</keyword>
<proteinExistence type="predicted"/>
<feature type="chain" id="PRO_5043808349" description="Secreted protein" evidence="1">
    <location>
        <begin position="20"/>
        <end position="74"/>
    </location>
</feature>
<gene>
    <name evidence="2" type="ORF">N0F65_007121</name>
</gene>
<accession>A0AAV2YNQ2</accession>
<evidence type="ECO:0000313" key="3">
    <source>
        <dbReference type="Proteomes" id="UP001146120"/>
    </source>
</evidence>
<evidence type="ECO:0000313" key="2">
    <source>
        <dbReference type="EMBL" id="DAZ95715.1"/>
    </source>
</evidence>
<evidence type="ECO:0008006" key="4">
    <source>
        <dbReference type="Google" id="ProtNLM"/>
    </source>
</evidence>